<feature type="transmembrane region" description="Helical" evidence="25">
    <location>
        <begin position="126"/>
        <end position="143"/>
    </location>
</feature>
<evidence type="ECO:0000256" key="20">
    <source>
        <dbReference type="ARBA" id="ARBA00044924"/>
    </source>
</evidence>
<keyword evidence="4 25" id="KW-0812">Transmembrane</keyword>
<dbReference type="Gene3D" id="1.20.1250.20">
    <property type="entry name" value="MFS general substrate transporter like domains"/>
    <property type="match status" value="2"/>
</dbReference>
<dbReference type="InterPro" id="IPR011701">
    <property type="entry name" value="MFS"/>
</dbReference>
<comment type="catalytic activity">
    <reaction evidence="20">
        <text>L-lysyl-glycine(out) = L-lysyl-glycine(in)</text>
        <dbReference type="Rhea" id="RHEA:79407"/>
        <dbReference type="ChEBI" id="CHEBI:191202"/>
    </reaction>
</comment>
<evidence type="ECO:0000256" key="16">
    <source>
        <dbReference type="ARBA" id="ARBA00044900"/>
    </source>
</evidence>
<feature type="transmembrane region" description="Helical" evidence="25">
    <location>
        <begin position="150"/>
        <end position="177"/>
    </location>
</feature>
<feature type="transmembrane region" description="Helical" evidence="25">
    <location>
        <begin position="304"/>
        <end position="324"/>
    </location>
</feature>
<feature type="transmembrane region" description="Helical" evidence="25">
    <location>
        <begin position="362"/>
        <end position="382"/>
    </location>
</feature>
<evidence type="ECO:0000256" key="7">
    <source>
        <dbReference type="ARBA" id="ARBA00023228"/>
    </source>
</evidence>
<dbReference type="InterPro" id="IPR036259">
    <property type="entry name" value="MFS_trans_sf"/>
</dbReference>
<comment type="catalytic activity">
    <reaction evidence="9">
        <text>L-histidyl-glycine(out) = L-histidyl-glycine(in)</text>
        <dbReference type="Rhea" id="RHEA:79395"/>
        <dbReference type="ChEBI" id="CHEBI:229957"/>
    </reaction>
</comment>
<evidence type="ECO:0000256" key="9">
    <source>
        <dbReference type="ARBA" id="ARBA00044878"/>
    </source>
</evidence>
<dbReference type="InterPro" id="IPR020846">
    <property type="entry name" value="MFS_dom"/>
</dbReference>
<evidence type="ECO:0000256" key="14">
    <source>
        <dbReference type="ARBA" id="ARBA00044898"/>
    </source>
</evidence>
<evidence type="ECO:0000256" key="11">
    <source>
        <dbReference type="ARBA" id="ARBA00044884"/>
    </source>
</evidence>
<comment type="subcellular location">
    <subcellularLocation>
        <location evidence="1">Lysosome membrane</location>
        <topology evidence="1">Multi-pass membrane protein</topology>
    </subcellularLocation>
</comment>
<dbReference type="Pfam" id="PF07690">
    <property type="entry name" value="MFS_1"/>
    <property type="match status" value="1"/>
</dbReference>
<evidence type="ECO:0000256" key="1">
    <source>
        <dbReference type="ARBA" id="ARBA00004155"/>
    </source>
</evidence>
<proteinExistence type="inferred from homology"/>
<keyword evidence="3" id="KW-0813">Transport</keyword>
<comment type="function">
    <text evidence="23">Lysosomal dipeptide uniporter that selectively exports lysine, arginine or histidine-containing dipeptides with a net positive charge from the lysosome lumen into the cytosol. Could play a role in a specific type of protein O-glycosylation indirectly regulating macrophages migration and tissue invasion. Also essential for liver homeostasis.</text>
</comment>
<evidence type="ECO:0000256" key="10">
    <source>
        <dbReference type="ARBA" id="ARBA00044881"/>
    </source>
</evidence>
<evidence type="ECO:0000256" key="13">
    <source>
        <dbReference type="ARBA" id="ARBA00044893"/>
    </source>
</evidence>
<evidence type="ECO:0000256" key="17">
    <source>
        <dbReference type="ARBA" id="ARBA00044903"/>
    </source>
</evidence>
<evidence type="ECO:0000256" key="19">
    <source>
        <dbReference type="ARBA" id="ARBA00044919"/>
    </source>
</evidence>
<evidence type="ECO:0000256" key="5">
    <source>
        <dbReference type="ARBA" id="ARBA00022989"/>
    </source>
</evidence>
<organism evidence="27 28">
    <name type="scientific">Acetobacter pomorum DM001</name>
    <dbReference type="NCBI Taxonomy" id="945681"/>
    <lineage>
        <taxon>Bacteria</taxon>
        <taxon>Pseudomonadati</taxon>
        <taxon>Pseudomonadota</taxon>
        <taxon>Alphaproteobacteria</taxon>
        <taxon>Acetobacterales</taxon>
        <taxon>Acetobacteraceae</taxon>
        <taxon>Acetobacter</taxon>
    </lineage>
</organism>
<feature type="domain" description="Major facilitator superfamily (MFS) profile" evidence="26">
    <location>
        <begin position="30"/>
        <end position="427"/>
    </location>
</feature>
<comment type="catalytic activity">
    <reaction evidence="14">
        <text>L-aspartyl-L-lysine(out) = L-aspartyl-L-lysine(in)</text>
        <dbReference type="Rhea" id="RHEA:79411"/>
        <dbReference type="ChEBI" id="CHEBI:229953"/>
    </reaction>
</comment>
<evidence type="ECO:0000313" key="28">
    <source>
        <dbReference type="Proteomes" id="UP000018454"/>
    </source>
</evidence>
<feature type="transmembrane region" description="Helical" evidence="25">
    <location>
        <begin position="237"/>
        <end position="261"/>
    </location>
</feature>
<dbReference type="EMBL" id="AEUP01000030">
    <property type="protein sequence ID" value="EGE47284.1"/>
    <property type="molecule type" value="Genomic_DNA"/>
</dbReference>
<sequence length="428" mass="45939">MPLYKMKNVYMNFTPPTHKPTTSIQTPYIIAWFLCLVFYLLQYSTRSAPSVMVSELVSSFGLTTVGLGSLLGLYYYTYSFCSIISGAAVDRWGAKYTISFGALVLAIGTCLFGWGDEWMASLGRLMQGAGSAFAFVGAVYLAARGFPKKYLATAVGATQCAGMLGGAMGQSTVAWLIHGVINWHFYWIDTGLLIALIAVFLFVMTPQEKKANTAHVGKASASMFAPYKSVLSNPQSYLCGLCAGLLFLPTTVGSMTWGITFLTQSWHVGYHEAVMRAAMVPVGWMFGCPALGYLTDKIGRRKPVLLGGIIVMALTVAAIIYLPGNTFPPYVLALLLGFSSGAAMIPYTIIKEANADDVKGSATGAINFLVFVMSAIVSPLFAMFLQHLGHGRPLSGADFTKGFSFGLAGIVLAGALTFLLRETGQKKQ</sequence>
<dbReference type="PANTHER" id="PTHR23512">
    <property type="entry name" value="MAJOR FACILITATOR SUPERFAMILY DOMAIN-CONTAINING PROTEIN 1"/>
    <property type="match status" value="1"/>
</dbReference>
<comment type="catalytic activity">
    <reaction evidence="13">
        <text>L-alpha-aminoacyl-L-lysine(out) = L-alpha-aminoacyl-L-lysine(in)</text>
        <dbReference type="Rhea" id="RHEA:79383"/>
        <dbReference type="ChEBI" id="CHEBI:229966"/>
    </reaction>
</comment>
<dbReference type="GO" id="GO:0022857">
    <property type="term" value="F:transmembrane transporter activity"/>
    <property type="evidence" value="ECO:0007669"/>
    <property type="project" value="InterPro"/>
</dbReference>
<dbReference type="Proteomes" id="UP000018454">
    <property type="component" value="Unassembled WGS sequence"/>
</dbReference>
<keyword evidence="6 25" id="KW-0472">Membrane</keyword>
<evidence type="ECO:0000256" key="15">
    <source>
        <dbReference type="ARBA" id="ARBA00044899"/>
    </source>
</evidence>
<feature type="transmembrane region" description="Helical" evidence="25">
    <location>
        <begin position="402"/>
        <end position="420"/>
    </location>
</feature>
<evidence type="ECO:0000256" key="6">
    <source>
        <dbReference type="ARBA" id="ARBA00023136"/>
    </source>
</evidence>
<comment type="caution">
    <text evidence="27">The sequence shown here is derived from an EMBL/GenBank/DDBJ whole genome shotgun (WGS) entry which is preliminary data.</text>
</comment>
<comment type="catalytic activity">
    <reaction evidence="17">
        <text>L-arginyl-glycine(out) = L-arginyl-glycine(in)</text>
        <dbReference type="Rhea" id="RHEA:79391"/>
        <dbReference type="ChEBI" id="CHEBI:229955"/>
    </reaction>
</comment>
<evidence type="ECO:0000256" key="12">
    <source>
        <dbReference type="ARBA" id="ARBA00044891"/>
    </source>
</evidence>
<evidence type="ECO:0000256" key="25">
    <source>
        <dbReference type="SAM" id="Phobius"/>
    </source>
</evidence>
<evidence type="ECO:0000313" key="27">
    <source>
        <dbReference type="EMBL" id="EGE47284.1"/>
    </source>
</evidence>
<comment type="catalytic activity">
    <reaction evidence="11">
        <text>L-alpha-aminoacyl-L-histidine(out) = L-alpha-aminoacyl-L-histidine(in)</text>
        <dbReference type="Rhea" id="RHEA:79375"/>
        <dbReference type="ChEBI" id="CHEBI:229967"/>
    </reaction>
</comment>
<comment type="catalytic activity">
    <reaction evidence="16">
        <text>L-lysyl-L-lysine(out) = L-lysyl-L-lysine(in)</text>
        <dbReference type="Rhea" id="RHEA:79403"/>
        <dbReference type="ChEBI" id="CHEBI:229956"/>
    </reaction>
</comment>
<dbReference type="PANTHER" id="PTHR23512:SF3">
    <property type="entry name" value="MAJOR FACILITATOR SUPERFAMILY DOMAIN-CONTAINING PROTEIN 1"/>
    <property type="match status" value="1"/>
</dbReference>
<comment type="subunit">
    <text evidence="24">Homodimer. Interacts with lysosomal protein GLMP (via lumenal domain); the interaction starts while both proteins are still in the endoplasmic reticulum and is required for stabilization of MFSD1 in lysosomes but has no direct effect on its targeting to lysosomes or transporter activity.</text>
</comment>
<evidence type="ECO:0000256" key="18">
    <source>
        <dbReference type="ARBA" id="ARBA00044912"/>
    </source>
</evidence>
<dbReference type="CDD" id="cd06174">
    <property type="entry name" value="MFS"/>
    <property type="match status" value="1"/>
</dbReference>
<evidence type="ECO:0000256" key="8">
    <source>
        <dbReference type="ARBA" id="ARBA00044876"/>
    </source>
</evidence>
<comment type="similarity">
    <text evidence="2">Belongs to the major facilitator superfamily.</text>
</comment>
<evidence type="ECO:0000256" key="3">
    <source>
        <dbReference type="ARBA" id="ARBA00022448"/>
    </source>
</evidence>
<gene>
    <name evidence="27" type="primary">uhpC</name>
    <name evidence="27" type="ORF">APO_1969</name>
</gene>
<comment type="catalytic activity">
    <reaction evidence="18">
        <text>L-histidyl-L-alpha-amino acid(out) = L-histidyl-L-alpha-amino acid(in)</text>
        <dbReference type="Rhea" id="RHEA:79379"/>
        <dbReference type="ChEBI" id="CHEBI:229964"/>
    </reaction>
</comment>
<dbReference type="SUPFAM" id="SSF103473">
    <property type="entry name" value="MFS general substrate transporter"/>
    <property type="match status" value="1"/>
</dbReference>
<comment type="catalytic activity">
    <reaction evidence="10">
        <text>L-alpha-aminoacyl-L-arginine(out) = L-alpha-aminoacyl-L-arginine(in)</text>
        <dbReference type="Rhea" id="RHEA:79367"/>
        <dbReference type="ChEBI" id="CHEBI:229968"/>
    </reaction>
</comment>
<evidence type="ECO:0000256" key="24">
    <source>
        <dbReference type="ARBA" id="ARBA00046376"/>
    </source>
</evidence>
<feature type="transmembrane region" description="Helical" evidence="25">
    <location>
        <begin position="330"/>
        <end position="350"/>
    </location>
</feature>
<evidence type="ECO:0000256" key="4">
    <source>
        <dbReference type="ARBA" id="ARBA00022692"/>
    </source>
</evidence>
<dbReference type="InterPro" id="IPR052187">
    <property type="entry name" value="MFSD1"/>
</dbReference>
<keyword evidence="7" id="KW-0458">Lysosome</keyword>
<comment type="catalytic activity">
    <reaction evidence="12">
        <text>L-lysyl-L-alpha-amino acid(out) = L-lysyl-L-alpha-amino acid(in)</text>
        <dbReference type="Rhea" id="RHEA:79387"/>
        <dbReference type="ChEBI" id="CHEBI:229965"/>
    </reaction>
</comment>
<dbReference type="AlphaFoldDB" id="F1YVH9"/>
<dbReference type="GO" id="GO:0005765">
    <property type="term" value="C:lysosomal membrane"/>
    <property type="evidence" value="ECO:0007669"/>
    <property type="project" value="UniProtKB-SubCell"/>
</dbReference>
<evidence type="ECO:0000256" key="23">
    <source>
        <dbReference type="ARBA" id="ARBA00045709"/>
    </source>
</evidence>
<evidence type="ECO:0000256" key="22">
    <source>
        <dbReference type="ARBA" id="ARBA00045018"/>
    </source>
</evidence>
<evidence type="ECO:0000259" key="26">
    <source>
        <dbReference type="PROSITE" id="PS50850"/>
    </source>
</evidence>
<reference evidence="27 28" key="1">
    <citation type="journal article" date="2011" name="Science">
        <title>Drosophila microbiome modulates host developmental and metabolic homeostasis via insulin signaling.</title>
        <authorList>
            <person name="Shin S.C."/>
            <person name="Kim S.H."/>
            <person name="You H."/>
            <person name="Kim B."/>
            <person name="Kim A.C."/>
            <person name="Lee K.A."/>
            <person name="Yoon J.H."/>
            <person name="Ryu J.H."/>
            <person name="Lee W.J."/>
        </authorList>
    </citation>
    <scope>NUCLEOTIDE SEQUENCE [LARGE SCALE GENOMIC DNA]</scope>
    <source>
        <strain evidence="27 28">DM001</strain>
    </source>
</reference>
<comment type="catalytic activity">
    <reaction evidence="19">
        <text>L-alanyl-L-lysine(out) = L-alanyl-L-lysine(in)</text>
        <dbReference type="Rhea" id="RHEA:79415"/>
        <dbReference type="ChEBI" id="CHEBI:192470"/>
    </reaction>
</comment>
<dbReference type="PROSITE" id="PS50850">
    <property type="entry name" value="MFS"/>
    <property type="match status" value="1"/>
</dbReference>
<protein>
    <recommendedName>
        <fullName evidence="21">Lysosomal dipeptide transporter MFSD1</fullName>
    </recommendedName>
    <alternativeName>
        <fullName evidence="22">Major facilitator superfamily domain-containing protein 1</fullName>
    </alternativeName>
</protein>
<comment type="catalytic activity">
    <reaction evidence="8">
        <text>L-lysyl-L-alanine(out) = L-lysyl-L-alanine(in)</text>
        <dbReference type="Rhea" id="RHEA:79399"/>
        <dbReference type="ChEBI" id="CHEBI:229954"/>
    </reaction>
</comment>
<feature type="transmembrane region" description="Helical" evidence="25">
    <location>
        <begin position="21"/>
        <end position="41"/>
    </location>
</feature>
<comment type="catalytic activity">
    <reaction evidence="15">
        <text>L-arginyl-L-alpha-amino acid(out) = L-arginyl-L-alpha-amino acid(in)</text>
        <dbReference type="Rhea" id="RHEA:79371"/>
        <dbReference type="ChEBI" id="CHEBI:84315"/>
    </reaction>
</comment>
<name>F1YVH9_9PROT</name>
<evidence type="ECO:0000256" key="21">
    <source>
        <dbReference type="ARBA" id="ARBA00044985"/>
    </source>
</evidence>
<feature type="transmembrane region" description="Helical" evidence="25">
    <location>
        <begin position="273"/>
        <end position="292"/>
    </location>
</feature>
<accession>F1YVH9</accession>
<evidence type="ECO:0000256" key="2">
    <source>
        <dbReference type="ARBA" id="ARBA00008335"/>
    </source>
</evidence>
<keyword evidence="5 25" id="KW-1133">Transmembrane helix</keyword>
<feature type="transmembrane region" description="Helical" evidence="25">
    <location>
        <begin position="56"/>
        <end position="76"/>
    </location>
</feature>
<feature type="transmembrane region" description="Helical" evidence="25">
    <location>
        <begin position="183"/>
        <end position="203"/>
    </location>
</feature>
<feature type="transmembrane region" description="Helical" evidence="25">
    <location>
        <begin position="96"/>
        <end position="114"/>
    </location>
</feature>